<evidence type="ECO:0000256" key="3">
    <source>
        <dbReference type="ARBA" id="ARBA00022806"/>
    </source>
</evidence>
<name>A0A7M3MJD0_9BACT</name>
<dbReference type="InterPro" id="IPR038726">
    <property type="entry name" value="PDDEXK_AddAB-type"/>
</dbReference>
<evidence type="ECO:0000256" key="5">
    <source>
        <dbReference type="ARBA" id="ARBA00023235"/>
    </source>
</evidence>
<keyword evidence="1 9" id="KW-0547">Nucleotide-binding</keyword>
<keyword evidence="4 9" id="KW-0067">ATP-binding</keyword>
<sequence length="1115" mass="123551">MLPARTALAGVFRMCYLHWGPIYTRRATIMFSILKASAGSGKTYALTAHFLRLLEHSSRAHAPASCGGAAAGYGWSEIVAATFTHAAAQEMKGRVIRSLKERALDLEKSRAGHHPASQFSKQAAAERLAVILRELGLLNIRTIDSLLFTLLRLSALDLGLPPGFEPVFDPAELFEPLYDDIVSRAQAGDAEAQELLAAACRGVLTYDDPGGFMPSTSFRERLLEVFGFRAKESAGFAADTDALQAALASEHAAYVEACGRLADAIWNLGLSCDKRFLNFLESQRNLEYPDEPKDTAFLKKSCLDEVLNKASKGKATPETEAAYAEIAARNEALRANLTASLSCLAYAPLAALAEEIVRSLDEVQRQRGLLLADRGPALVRQLLAETGGIAEAYCRLGLRLRHMLIDEFQDTSRSQWGALAPLVAESLATGGGFLYVGDVKQAIYGWRGGDARLFDEIVHDPQIAPFAGMARLDNLPCNWRSAADVVRFNNEFFTRLGEPDTARRVADAMLPKADEALREFFAAGVAHTFADAAQQVPDANADDRGLVRLYRLPGEKVGDYEDAVKERLHALLFDEFLPFRRPGEVAVLVRKNEQARAIASWCIEWGLPVVTESSLRIAEHPVIRQLASFLAFIDYPLDDLAFWEVATAEWLWESPEQAAHLHSWIAARRPPGSRGEPLHRVFARDFPGIHAAYFQPFLSQAGLMSPYDILREAMDRFGLLEKLPEDELFLRRFLEIAHMADEEGRHSISTFLEYWRSQGLEEKAPLPESMDAVHVTTIHKSKGLEFPVVVVPFHDFSAMSRGGLTTWRPAGPAGASQDDGPGYLVTEQSAAGPERDVRLAGALAEQLHLLYVAWTRPVEELHAFFSLDLRATGNKQLLDGLSVLLEPYELLAPGDVWETGARKPMARREPEPAPESIACSTAPSSPDVEAPYRPMAWLPELKIFRSALEEERFEERRRGTLVHRCLEHLVPANMDGPFEDDVERALRAGLRGLADPHDPAAFAVDRDVVAEEIAAMLRWLLAQPRYPLYLQKGRAEPQIMDETGSVHRPDLLVSLPGELLVIEYKTGQESPDHATQARRYLKLLDRMLPDPKGTTLAAHIVYLDLQRIEEVRHAG</sequence>
<evidence type="ECO:0000313" key="13">
    <source>
        <dbReference type="EMBL" id="TVM19913.1"/>
    </source>
</evidence>
<comment type="catalytic activity">
    <reaction evidence="6">
        <text>Couples ATP hydrolysis with the unwinding of duplex DNA by translocating in the 3'-5' direction.</text>
        <dbReference type="EC" id="5.6.2.4"/>
    </reaction>
</comment>
<reference evidence="13 14" key="1">
    <citation type="submission" date="2018-06" db="EMBL/GenBank/DDBJ databases">
        <title>Complete genome of Desulfovibrio indonesiensis P37SLT.</title>
        <authorList>
            <person name="Crispim J.S."/>
            <person name="Vidigal P.M.P."/>
            <person name="Silva L.C.F."/>
            <person name="Laguardia C.N."/>
            <person name="Araujo L.C."/>
            <person name="Dias R.S."/>
            <person name="Sousa M.P."/>
            <person name="Paula S.O."/>
            <person name="Silva C."/>
        </authorList>
    </citation>
    <scope>NUCLEOTIDE SEQUENCE [LARGE SCALE GENOMIC DNA]</scope>
    <source>
        <strain evidence="13 14">P37SLT</strain>
    </source>
</reference>
<evidence type="ECO:0000259" key="11">
    <source>
        <dbReference type="PROSITE" id="PS51198"/>
    </source>
</evidence>
<evidence type="ECO:0000256" key="9">
    <source>
        <dbReference type="PROSITE-ProRule" id="PRU00560"/>
    </source>
</evidence>
<evidence type="ECO:0000256" key="2">
    <source>
        <dbReference type="ARBA" id="ARBA00022801"/>
    </source>
</evidence>
<evidence type="ECO:0000259" key="12">
    <source>
        <dbReference type="PROSITE" id="PS51217"/>
    </source>
</evidence>
<dbReference type="GO" id="GO:0003677">
    <property type="term" value="F:DNA binding"/>
    <property type="evidence" value="ECO:0007669"/>
    <property type="project" value="InterPro"/>
</dbReference>
<feature type="domain" description="UvrD-like helicase ATP-binding" evidence="11">
    <location>
        <begin position="15"/>
        <end position="482"/>
    </location>
</feature>
<organism evidence="13 14">
    <name type="scientific">Oceanidesulfovibrio indonesiensis</name>
    <dbReference type="NCBI Taxonomy" id="54767"/>
    <lineage>
        <taxon>Bacteria</taxon>
        <taxon>Pseudomonadati</taxon>
        <taxon>Thermodesulfobacteriota</taxon>
        <taxon>Desulfovibrionia</taxon>
        <taxon>Desulfovibrionales</taxon>
        <taxon>Desulfovibrionaceae</taxon>
        <taxon>Oceanidesulfovibrio</taxon>
    </lineage>
</organism>
<keyword evidence="3 9" id="KW-0347">Helicase</keyword>
<keyword evidence="2 9" id="KW-0378">Hydrolase</keyword>
<protein>
    <recommendedName>
        <fullName evidence="7">DNA 3'-5' helicase</fullName>
        <ecNumber evidence="7">5.6.2.4</ecNumber>
    </recommendedName>
</protein>
<dbReference type="GO" id="GO:0043138">
    <property type="term" value="F:3'-5' DNA helicase activity"/>
    <property type="evidence" value="ECO:0007669"/>
    <property type="project" value="UniProtKB-EC"/>
</dbReference>
<dbReference type="OrthoDB" id="9810135at2"/>
<dbReference type="InterPro" id="IPR014017">
    <property type="entry name" value="DNA_helicase_UvrD-like_C"/>
</dbReference>
<dbReference type="InterPro" id="IPR000212">
    <property type="entry name" value="DNA_helicase_UvrD/REP"/>
</dbReference>
<evidence type="ECO:0000256" key="7">
    <source>
        <dbReference type="ARBA" id="ARBA00034808"/>
    </source>
</evidence>
<comment type="catalytic activity">
    <reaction evidence="8">
        <text>ATP + H2O = ADP + phosphate + H(+)</text>
        <dbReference type="Rhea" id="RHEA:13065"/>
        <dbReference type="ChEBI" id="CHEBI:15377"/>
        <dbReference type="ChEBI" id="CHEBI:15378"/>
        <dbReference type="ChEBI" id="CHEBI:30616"/>
        <dbReference type="ChEBI" id="CHEBI:43474"/>
        <dbReference type="ChEBI" id="CHEBI:456216"/>
        <dbReference type="EC" id="5.6.2.4"/>
    </reaction>
</comment>
<dbReference type="GO" id="GO:0005829">
    <property type="term" value="C:cytosol"/>
    <property type="evidence" value="ECO:0007669"/>
    <property type="project" value="TreeGrafter"/>
</dbReference>
<dbReference type="Gene3D" id="3.40.50.300">
    <property type="entry name" value="P-loop containing nucleotide triphosphate hydrolases"/>
    <property type="match status" value="4"/>
</dbReference>
<dbReference type="InterPro" id="IPR027417">
    <property type="entry name" value="P-loop_NTPase"/>
</dbReference>
<dbReference type="GO" id="GO:0016787">
    <property type="term" value="F:hydrolase activity"/>
    <property type="evidence" value="ECO:0007669"/>
    <property type="project" value="UniProtKB-UniRule"/>
</dbReference>
<dbReference type="PROSITE" id="PS51198">
    <property type="entry name" value="UVRD_HELICASE_ATP_BIND"/>
    <property type="match status" value="1"/>
</dbReference>
<evidence type="ECO:0000256" key="8">
    <source>
        <dbReference type="ARBA" id="ARBA00048988"/>
    </source>
</evidence>
<dbReference type="Pfam" id="PF13361">
    <property type="entry name" value="UvrD_C"/>
    <property type="match status" value="1"/>
</dbReference>
<dbReference type="GO" id="GO:0005524">
    <property type="term" value="F:ATP binding"/>
    <property type="evidence" value="ECO:0007669"/>
    <property type="project" value="UniProtKB-UniRule"/>
</dbReference>
<dbReference type="EC" id="5.6.2.4" evidence="7"/>
<evidence type="ECO:0000313" key="14">
    <source>
        <dbReference type="Proteomes" id="UP000448292"/>
    </source>
</evidence>
<dbReference type="Proteomes" id="UP000448292">
    <property type="component" value="Unassembled WGS sequence"/>
</dbReference>
<gene>
    <name evidence="13" type="ORF">DPQ33_01415</name>
</gene>
<feature type="binding site" evidence="9">
    <location>
        <begin position="36"/>
        <end position="43"/>
    </location>
    <ligand>
        <name>ATP</name>
        <dbReference type="ChEBI" id="CHEBI:30616"/>
    </ligand>
</feature>
<evidence type="ECO:0000256" key="1">
    <source>
        <dbReference type="ARBA" id="ARBA00022741"/>
    </source>
</evidence>
<dbReference type="PANTHER" id="PTHR11070:SF67">
    <property type="entry name" value="DNA 3'-5' HELICASE"/>
    <property type="match status" value="1"/>
</dbReference>
<evidence type="ECO:0000256" key="6">
    <source>
        <dbReference type="ARBA" id="ARBA00034617"/>
    </source>
</evidence>
<dbReference type="Pfam" id="PF12705">
    <property type="entry name" value="PDDEXK_1"/>
    <property type="match status" value="1"/>
</dbReference>
<dbReference type="InterPro" id="IPR014016">
    <property type="entry name" value="UvrD-like_ATP-bd"/>
</dbReference>
<dbReference type="AlphaFoldDB" id="A0A7M3MJD0"/>
<evidence type="ECO:0000256" key="10">
    <source>
        <dbReference type="SAM" id="MobiDB-lite"/>
    </source>
</evidence>
<keyword evidence="5" id="KW-0413">Isomerase</keyword>
<dbReference type="PROSITE" id="PS51217">
    <property type="entry name" value="UVRD_HELICASE_CTER"/>
    <property type="match status" value="1"/>
</dbReference>
<feature type="domain" description="UvrD-like helicase C-terminal" evidence="12">
    <location>
        <begin position="527"/>
        <end position="783"/>
    </location>
</feature>
<dbReference type="GO" id="GO:0000725">
    <property type="term" value="P:recombinational repair"/>
    <property type="evidence" value="ECO:0007669"/>
    <property type="project" value="TreeGrafter"/>
</dbReference>
<dbReference type="PANTHER" id="PTHR11070">
    <property type="entry name" value="UVRD / RECB / PCRA DNA HELICASE FAMILY MEMBER"/>
    <property type="match status" value="1"/>
</dbReference>
<feature type="region of interest" description="Disordered" evidence="10">
    <location>
        <begin position="902"/>
        <end position="926"/>
    </location>
</feature>
<keyword evidence="14" id="KW-1185">Reference proteome</keyword>
<accession>A0A7M3MJD0</accession>
<dbReference type="SUPFAM" id="SSF52540">
    <property type="entry name" value="P-loop containing nucleoside triphosphate hydrolases"/>
    <property type="match status" value="1"/>
</dbReference>
<comment type="caution">
    <text evidence="13">The sequence shown here is derived from an EMBL/GenBank/DDBJ whole genome shotgun (WGS) entry which is preliminary data.</text>
</comment>
<proteinExistence type="predicted"/>
<dbReference type="EMBL" id="QMIE01000001">
    <property type="protein sequence ID" value="TVM19913.1"/>
    <property type="molecule type" value="Genomic_DNA"/>
</dbReference>
<dbReference type="Pfam" id="PF00580">
    <property type="entry name" value="UvrD-helicase"/>
    <property type="match status" value="1"/>
</dbReference>
<evidence type="ECO:0000256" key="4">
    <source>
        <dbReference type="ARBA" id="ARBA00022840"/>
    </source>
</evidence>